<dbReference type="Proteomes" id="UP001165395">
    <property type="component" value="Unassembled WGS sequence"/>
</dbReference>
<evidence type="ECO:0000313" key="3">
    <source>
        <dbReference type="Proteomes" id="UP001165395"/>
    </source>
</evidence>
<sequence length="246" mass="27330">MKQWFELLKARYQKEPPHQRRFAFCLALSWILHILFILPGHGDSPSSAKGKTLTVSFSIKKSQQITHQPNIKVQSPHESPLLIAHKIPSPVFAPFPQTDTRSESVPFEKVASVAEVIGEGANESVASETVSTVKNDSLVPWEELASPYFKSSEVDIIAQPIGNLIFDYPIDTTQQQLGEILLEVLVDENGFVVASHVLESTLPESYSELAQAKLAQTQYSPAFKNGVAVKNRKKLLLQYDPAFGFN</sequence>
<keyword evidence="1" id="KW-0472">Membrane</keyword>
<evidence type="ECO:0000313" key="2">
    <source>
        <dbReference type="EMBL" id="MCB6183818.1"/>
    </source>
</evidence>
<feature type="transmembrane region" description="Helical" evidence="1">
    <location>
        <begin position="21"/>
        <end position="38"/>
    </location>
</feature>
<gene>
    <name evidence="2" type="ORF">LIN78_09695</name>
</gene>
<keyword evidence="3" id="KW-1185">Reference proteome</keyword>
<accession>A0ABS8D6H9</accession>
<dbReference type="SUPFAM" id="SSF74653">
    <property type="entry name" value="TolA/TonB C-terminal domain"/>
    <property type="match status" value="1"/>
</dbReference>
<reference evidence="2" key="1">
    <citation type="submission" date="2021-10" db="EMBL/GenBank/DDBJ databases">
        <title>The complete genome sequence of Leeia sp. TBRC 13508.</title>
        <authorList>
            <person name="Charoenyingcharoen P."/>
            <person name="Yukphan P."/>
        </authorList>
    </citation>
    <scope>NUCLEOTIDE SEQUENCE</scope>
    <source>
        <strain evidence="2">TBRC 13508</strain>
    </source>
</reference>
<comment type="caution">
    <text evidence="2">The sequence shown here is derived from an EMBL/GenBank/DDBJ whole genome shotgun (WGS) entry which is preliminary data.</text>
</comment>
<evidence type="ECO:0000256" key="1">
    <source>
        <dbReference type="SAM" id="Phobius"/>
    </source>
</evidence>
<dbReference type="RefSeq" id="WP_227180588.1">
    <property type="nucleotide sequence ID" value="NZ_JAJBZT010000004.1"/>
</dbReference>
<dbReference type="EMBL" id="JAJBZT010000004">
    <property type="protein sequence ID" value="MCB6183818.1"/>
    <property type="molecule type" value="Genomic_DNA"/>
</dbReference>
<protein>
    <submittedName>
        <fullName evidence="2">Energy transducer TonB</fullName>
    </submittedName>
</protein>
<name>A0ABS8D6H9_9NEIS</name>
<organism evidence="2 3">
    <name type="scientific">Leeia speluncae</name>
    <dbReference type="NCBI Taxonomy" id="2884804"/>
    <lineage>
        <taxon>Bacteria</taxon>
        <taxon>Pseudomonadati</taxon>
        <taxon>Pseudomonadota</taxon>
        <taxon>Betaproteobacteria</taxon>
        <taxon>Neisseriales</taxon>
        <taxon>Leeiaceae</taxon>
        <taxon>Leeia</taxon>
    </lineage>
</organism>
<proteinExistence type="predicted"/>
<keyword evidence="1" id="KW-1133">Transmembrane helix</keyword>
<keyword evidence="1" id="KW-0812">Transmembrane</keyword>
<dbReference type="Gene3D" id="3.30.1150.10">
    <property type="match status" value="1"/>
</dbReference>